<evidence type="ECO:0008006" key="2">
    <source>
        <dbReference type="Google" id="ProtNLM"/>
    </source>
</evidence>
<organism evidence="1">
    <name type="scientific">uncultured marine thaumarchaeote KM3_01_F02</name>
    <dbReference type="NCBI Taxonomy" id="1455952"/>
    <lineage>
        <taxon>Archaea</taxon>
        <taxon>Nitrososphaerota</taxon>
        <taxon>environmental samples</taxon>
    </lineage>
</organism>
<proteinExistence type="predicted"/>
<reference evidence="1" key="1">
    <citation type="journal article" date="2014" name="Genome Biol. Evol.">
        <title>Pangenome evidence for extensive interdomain horizontal transfer affecting lineage core and shell genes in uncultured planktonic thaumarchaeota and euryarchaeota.</title>
        <authorList>
            <person name="Deschamps P."/>
            <person name="Zivanovic Y."/>
            <person name="Moreira D."/>
            <person name="Rodriguez-Valera F."/>
            <person name="Lopez-Garcia P."/>
        </authorList>
    </citation>
    <scope>NUCLEOTIDE SEQUENCE</scope>
</reference>
<protein>
    <recommendedName>
        <fullName evidence="2">DUF5655 domain-containing protein</fullName>
    </recommendedName>
</protein>
<dbReference type="EMBL" id="KF900511">
    <property type="protein sequence ID" value="AIE97540.1"/>
    <property type="molecule type" value="Genomic_DNA"/>
</dbReference>
<dbReference type="AlphaFoldDB" id="A0A075G0L1"/>
<name>A0A075G0L1_9ARCH</name>
<accession>A0A075G0L1</accession>
<evidence type="ECO:0000313" key="1">
    <source>
        <dbReference type="EMBL" id="AIE97540.1"/>
    </source>
</evidence>
<sequence>MIELFSNGMNRSYDDFRKETDPRVQPLMDSLRKFCFALGSNVVEDVRMHRVVFCKSFALRWFVDVEPQKDSILLKIQKSRGETQTVQLGIDQDLVNIQALIREAYDSIH</sequence>